<name>A0ABV5IN92_9ACTN</name>
<comment type="caution">
    <text evidence="1">The sequence shown here is derived from an EMBL/GenBank/DDBJ whole genome shotgun (WGS) entry which is preliminary data.</text>
</comment>
<keyword evidence="2" id="KW-1185">Reference proteome</keyword>
<dbReference type="RefSeq" id="WP_189652408.1">
    <property type="nucleotide sequence ID" value="NZ_BMRC01000027.1"/>
</dbReference>
<reference evidence="1 2" key="1">
    <citation type="submission" date="2024-09" db="EMBL/GenBank/DDBJ databases">
        <authorList>
            <person name="Sun Q."/>
            <person name="Mori K."/>
        </authorList>
    </citation>
    <scope>NUCLEOTIDE SEQUENCE [LARGE SCALE GENOMIC DNA]</scope>
    <source>
        <strain evidence="1 2">CCM 3426</strain>
    </source>
</reference>
<dbReference type="Proteomes" id="UP001589647">
    <property type="component" value="Unassembled WGS sequence"/>
</dbReference>
<evidence type="ECO:0000313" key="1">
    <source>
        <dbReference type="EMBL" id="MFB9205837.1"/>
    </source>
</evidence>
<gene>
    <name evidence="1" type="ORF">ACFFV7_31910</name>
</gene>
<organism evidence="1 2">
    <name type="scientific">Nonomuraea spiralis</name>
    <dbReference type="NCBI Taxonomy" id="46182"/>
    <lineage>
        <taxon>Bacteria</taxon>
        <taxon>Bacillati</taxon>
        <taxon>Actinomycetota</taxon>
        <taxon>Actinomycetes</taxon>
        <taxon>Streptosporangiales</taxon>
        <taxon>Streptosporangiaceae</taxon>
        <taxon>Nonomuraea</taxon>
    </lineage>
</organism>
<protein>
    <submittedName>
        <fullName evidence="1">Uncharacterized protein</fullName>
    </submittedName>
</protein>
<evidence type="ECO:0000313" key="2">
    <source>
        <dbReference type="Proteomes" id="UP001589647"/>
    </source>
</evidence>
<sequence length="83" mass="9794">MTTPADLLDAQRRVQALSDQHWHCLDEAVRRLTDGRTWTGPAADAFAQELVRRRLEVWHGLREVIERLREEAARYSLDERRNL</sequence>
<dbReference type="EMBL" id="JBHMEI010000031">
    <property type="protein sequence ID" value="MFB9205837.1"/>
    <property type="molecule type" value="Genomic_DNA"/>
</dbReference>
<proteinExistence type="predicted"/>
<accession>A0ABV5IN92</accession>